<dbReference type="Gene3D" id="1.10.10.10">
    <property type="entry name" value="Winged helix-like DNA-binding domain superfamily/Winged helix DNA-binding domain"/>
    <property type="match status" value="1"/>
</dbReference>
<accession>A0ABW0HKG6</accession>
<dbReference type="PROSITE" id="PS51755">
    <property type="entry name" value="OMPR_PHOB"/>
    <property type="match status" value="1"/>
</dbReference>
<dbReference type="CDD" id="cd17574">
    <property type="entry name" value="REC_OmpR"/>
    <property type="match status" value="1"/>
</dbReference>
<keyword evidence="11" id="KW-1185">Reference proteome</keyword>
<evidence type="ECO:0000256" key="2">
    <source>
        <dbReference type="ARBA" id="ARBA00023012"/>
    </source>
</evidence>
<evidence type="ECO:0000313" key="10">
    <source>
        <dbReference type="EMBL" id="MFC5401428.1"/>
    </source>
</evidence>
<keyword evidence="2" id="KW-0902">Two-component regulatory system</keyword>
<keyword evidence="1 6" id="KW-0597">Phosphoprotein</keyword>
<evidence type="ECO:0000256" key="4">
    <source>
        <dbReference type="ARBA" id="ARBA00023125"/>
    </source>
</evidence>
<dbReference type="SMART" id="SM00448">
    <property type="entry name" value="REC"/>
    <property type="match status" value="1"/>
</dbReference>
<dbReference type="PROSITE" id="PS50110">
    <property type="entry name" value="RESPONSE_REGULATORY"/>
    <property type="match status" value="1"/>
</dbReference>
<feature type="domain" description="OmpR/PhoB-type" evidence="9">
    <location>
        <begin position="130"/>
        <end position="227"/>
    </location>
</feature>
<dbReference type="SMART" id="SM00862">
    <property type="entry name" value="Trans_reg_C"/>
    <property type="match status" value="1"/>
</dbReference>
<dbReference type="Pfam" id="PF00072">
    <property type="entry name" value="Response_reg"/>
    <property type="match status" value="1"/>
</dbReference>
<keyword evidence="3" id="KW-0805">Transcription regulation</keyword>
<keyword evidence="4 7" id="KW-0238">DNA-binding</keyword>
<gene>
    <name evidence="10" type="ORF">ACFPOF_01665</name>
</gene>
<comment type="caution">
    <text evidence="10">The sequence shown here is derived from an EMBL/GenBank/DDBJ whole genome shotgun (WGS) entry which is preliminary data.</text>
</comment>
<feature type="DNA-binding region" description="OmpR/PhoB-type" evidence="7">
    <location>
        <begin position="130"/>
        <end position="227"/>
    </location>
</feature>
<dbReference type="Proteomes" id="UP001596113">
    <property type="component" value="Unassembled WGS sequence"/>
</dbReference>
<dbReference type="InterPro" id="IPR016032">
    <property type="entry name" value="Sig_transdc_resp-reg_C-effctor"/>
</dbReference>
<dbReference type="PANTHER" id="PTHR48111">
    <property type="entry name" value="REGULATOR OF RPOS"/>
    <property type="match status" value="1"/>
</dbReference>
<evidence type="ECO:0000256" key="6">
    <source>
        <dbReference type="PROSITE-ProRule" id="PRU00169"/>
    </source>
</evidence>
<name>A0ABW0HKG6_9BACL</name>
<dbReference type="Gene3D" id="6.10.250.690">
    <property type="match status" value="1"/>
</dbReference>
<protein>
    <submittedName>
        <fullName evidence="10">Response regulator transcription factor</fullName>
    </submittedName>
</protein>
<evidence type="ECO:0000259" key="8">
    <source>
        <dbReference type="PROSITE" id="PS50110"/>
    </source>
</evidence>
<evidence type="ECO:0000256" key="1">
    <source>
        <dbReference type="ARBA" id="ARBA00022553"/>
    </source>
</evidence>
<dbReference type="Pfam" id="PF00486">
    <property type="entry name" value="Trans_reg_C"/>
    <property type="match status" value="1"/>
</dbReference>
<organism evidence="10 11">
    <name type="scientific">Cohnella soli</name>
    <dbReference type="NCBI Taxonomy" id="425005"/>
    <lineage>
        <taxon>Bacteria</taxon>
        <taxon>Bacillati</taxon>
        <taxon>Bacillota</taxon>
        <taxon>Bacilli</taxon>
        <taxon>Bacillales</taxon>
        <taxon>Paenibacillaceae</taxon>
        <taxon>Cohnella</taxon>
    </lineage>
</organism>
<feature type="modified residue" description="4-aspartylphosphate" evidence="6">
    <location>
        <position position="55"/>
    </location>
</feature>
<feature type="domain" description="Response regulatory" evidence="8">
    <location>
        <begin position="6"/>
        <end position="119"/>
    </location>
</feature>
<dbReference type="InterPro" id="IPR001789">
    <property type="entry name" value="Sig_transdc_resp-reg_receiver"/>
</dbReference>
<dbReference type="EMBL" id="JBHSMI010000002">
    <property type="protein sequence ID" value="MFC5401428.1"/>
    <property type="molecule type" value="Genomic_DNA"/>
</dbReference>
<sequence length="230" mass="26735">MNNDRTILLVDDDKEIVELMRDYLEDERYAVREAYNAAQALEVLSRERIDCILLDVMMPGQSGLELCRHIRRTMDTPILFLSARDEDMDKIRGLSLGGDDYIVKTATPEEVVARVKAVLRRYGRNEQELKLELDFGRLVLDVKAHEARVDGKPVSFSPKEFELLCLFAEHPRQVFTYEQLLDRFWDGIGDKHAVTVQIGRIREKIEMDHRNPQLIANVWGVGYRFEGIRK</sequence>
<evidence type="ECO:0000259" key="9">
    <source>
        <dbReference type="PROSITE" id="PS51755"/>
    </source>
</evidence>
<evidence type="ECO:0000256" key="7">
    <source>
        <dbReference type="PROSITE-ProRule" id="PRU01091"/>
    </source>
</evidence>
<evidence type="ECO:0000256" key="5">
    <source>
        <dbReference type="ARBA" id="ARBA00023163"/>
    </source>
</evidence>
<dbReference type="RefSeq" id="WP_378128969.1">
    <property type="nucleotide sequence ID" value="NZ_JBHSMI010000002.1"/>
</dbReference>
<dbReference type="Gene3D" id="3.40.50.2300">
    <property type="match status" value="1"/>
</dbReference>
<evidence type="ECO:0000256" key="3">
    <source>
        <dbReference type="ARBA" id="ARBA00023015"/>
    </source>
</evidence>
<dbReference type="CDD" id="cd00383">
    <property type="entry name" value="trans_reg_C"/>
    <property type="match status" value="1"/>
</dbReference>
<keyword evidence="5" id="KW-0804">Transcription</keyword>
<dbReference type="InterPro" id="IPR011006">
    <property type="entry name" value="CheY-like_superfamily"/>
</dbReference>
<dbReference type="SUPFAM" id="SSF52172">
    <property type="entry name" value="CheY-like"/>
    <property type="match status" value="1"/>
</dbReference>
<evidence type="ECO:0000313" key="11">
    <source>
        <dbReference type="Proteomes" id="UP001596113"/>
    </source>
</evidence>
<dbReference type="InterPro" id="IPR039420">
    <property type="entry name" value="WalR-like"/>
</dbReference>
<dbReference type="SUPFAM" id="SSF46894">
    <property type="entry name" value="C-terminal effector domain of the bipartite response regulators"/>
    <property type="match status" value="1"/>
</dbReference>
<dbReference type="PANTHER" id="PTHR48111:SF40">
    <property type="entry name" value="PHOSPHATE REGULON TRANSCRIPTIONAL REGULATORY PROTEIN PHOB"/>
    <property type="match status" value="1"/>
</dbReference>
<dbReference type="InterPro" id="IPR001867">
    <property type="entry name" value="OmpR/PhoB-type_DNA-bd"/>
</dbReference>
<dbReference type="InterPro" id="IPR036388">
    <property type="entry name" value="WH-like_DNA-bd_sf"/>
</dbReference>
<proteinExistence type="predicted"/>
<reference evidence="11" key="1">
    <citation type="journal article" date="2019" name="Int. J. Syst. Evol. Microbiol.">
        <title>The Global Catalogue of Microorganisms (GCM) 10K type strain sequencing project: providing services to taxonomists for standard genome sequencing and annotation.</title>
        <authorList>
            <consortium name="The Broad Institute Genomics Platform"/>
            <consortium name="The Broad Institute Genome Sequencing Center for Infectious Disease"/>
            <person name="Wu L."/>
            <person name="Ma J."/>
        </authorList>
    </citation>
    <scope>NUCLEOTIDE SEQUENCE [LARGE SCALE GENOMIC DNA]</scope>
    <source>
        <strain evidence="11">CGMCC 1.18575</strain>
    </source>
</reference>